<evidence type="ECO:0000256" key="3">
    <source>
        <dbReference type="ARBA" id="ARBA00023134"/>
    </source>
</evidence>
<dbReference type="SMART" id="SM00177">
    <property type="entry name" value="ARF"/>
    <property type="match status" value="1"/>
</dbReference>
<dbReference type="Proteomes" id="UP000244803">
    <property type="component" value="Chromosome 3"/>
</dbReference>
<name>A0A976SKS8_THEOR</name>
<evidence type="ECO:0000256" key="5">
    <source>
        <dbReference type="PIRSR" id="PIRSR606689-2"/>
    </source>
</evidence>
<dbReference type="FunFam" id="3.40.50.300:FF:000412">
    <property type="entry name" value="ADP-ribosylation factor 1"/>
    <property type="match status" value="1"/>
</dbReference>
<evidence type="ECO:0000256" key="4">
    <source>
        <dbReference type="PIRSR" id="PIRSR606689-1"/>
    </source>
</evidence>
<dbReference type="Pfam" id="PF00025">
    <property type="entry name" value="Arf"/>
    <property type="match status" value="1"/>
</dbReference>
<dbReference type="PROSITE" id="PS51417">
    <property type="entry name" value="ARF"/>
    <property type="match status" value="1"/>
</dbReference>
<dbReference type="InterPro" id="IPR006689">
    <property type="entry name" value="Small_GTPase_ARF/SAR"/>
</dbReference>
<feature type="binding site" evidence="5">
    <location>
        <position position="30"/>
    </location>
    <ligand>
        <name>Mg(2+)</name>
        <dbReference type="ChEBI" id="CHEBI:18420"/>
    </ligand>
</feature>
<dbReference type="EMBL" id="CP056066">
    <property type="protein sequence ID" value="UVC54347.1"/>
    <property type="molecule type" value="Genomic_DNA"/>
</dbReference>
<feature type="binding site" evidence="4">
    <location>
        <begin position="125"/>
        <end position="128"/>
    </location>
    <ligand>
        <name>GTP</name>
        <dbReference type="ChEBI" id="CHEBI:37565"/>
    </ligand>
</feature>
<evidence type="ECO:0000256" key="2">
    <source>
        <dbReference type="ARBA" id="ARBA00022741"/>
    </source>
</evidence>
<dbReference type="NCBIfam" id="TIGR00231">
    <property type="entry name" value="small_GTP"/>
    <property type="match status" value="1"/>
</dbReference>
<dbReference type="InterPro" id="IPR044612">
    <property type="entry name" value="ARL2/3"/>
</dbReference>
<evidence type="ECO:0000256" key="6">
    <source>
        <dbReference type="RuleBase" id="RU003925"/>
    </source>
</evidence>
<protein>
    <submittedName>
        <fullName evidence="7">ADP-ribosylation factor</fullName>
    </submittedName>
</protein>
<gene>
    <name evidence="7" type="ORF">MACJ_003888</name>
</gene>
<feature type="binding site" evidence="4">
    <location>
        <position position="69"/>
    </location>
    <ligand>
        <name>GTP</name>
        <dbReference type="ChEBI" id="CHEBI:37565"/>
    </ligand>
</feature>
<evidence type="ECO:0000313" key="8">
    <source>
        <dbReference type="Proteomes" id="UP000244803"/>
    </source>
</evidence>
<keyword evidence="5" id="KW-0479">Metal-binding</keyword>
<dbReference type="SUPFAM" id="SSF52540">
    <property type="entry name" value="P-loop containing nucleoside triphosphate hydrolases"/>
    <property type="match status" value="1"/>
</dbReference>
<evidence type="ECO:0000313" key="7">
    <source>
        <dbReference type="EMBL" id="UVC54347.1"/>
    </source>
</evidence>
<accession>A0A976SKS8</accession>
<keyword evidence="5" id="KW-0460">Magnesium</keyword>
<dbReference type="GO" id="GO:0005525">
    <property type="term" value="F:GTP binding"/>
    <property type="evidence" value="ECO:0007669"/>
    <property type="project" value="UniProtKB-KW"/>
</dbReference>
<dbReference type="GO" id="GO:0030010">
    <property type="term" value="P:establishment of cell polarity"/>
    <property type="evidence" value="ECO:0007669"/>
    <property type="project" value="UniProtKB-ARBA"/>
</dbReference>
<proteinExistence type="inferred from homology"/>
<feature type="binding site" evidence="5">
    <location>
        <position position="47"/>
    </location>
    <ligand>
        <name>Mg(2+)</name>
        <dbReference type="ChEBI" id="CHEBI:18420"/>
    </ligand>
</feature>
<dbReference type="PRINTS" id="PR00328">
    <property type="entry name" value="SAR1GTPBP"/>
</dbReference>
<sequence length="185" mass="21516">MGLLKVIRKTKIKEKEIRILILGLDNAGKTTILKNLNKEDITKIEPTVGFNIKSIQYQDYMLNFWDIGGQRSIRAFWRNYFENTDALIWVVDSVDVSRINMSRDEILKVLKEDRMCKTTLLIFANKQDIKGALNPKRIFELLKLDELVKDRSFMIFGSSGFNGEGIVQGIKWLVQDVSNRIYCYD</sequence>
<dbReference type="Gene3D" id="3.40.50.300">
    <property type="entry name" value="P-loop containing nucleotide triphosphate hydrolases"/>
    <property type="match status" value="1"/>
</dbReference>
<feature type="binding site" evidence="4">
    <location>
        <begin position="23"/>
        <end position="30"/>
    </location>
    <ligand>
        <name>GTP</name>
        <dbReference type="ChEBI" id="CHEBI:37565"/>
    </ligand>
</feature>
<dbReference type="PANTHER" id="PTHR45697">
    <property type="entry name" value="ADP-RIBOSYLATION FACTOR-LIKE PROTEIN 2-RELATED"/>
    <property type="match status" value="1"/>
</dbReference>
<evidence type="ECO:0000256" key="1">
    <source>
        <dbReference type="ARBA" id="ARBA00010290"/>
    </source>
</evidence>
<dbReference type="SMART" id="SM00178">
    <property type="entry name" value="SAR"/>
    <property type="match status" value="1"/>
</dbReference>
<dbReference type="GO" id="GO:0046872">
    <property type="term" value="F:metal ion binding"/>
    <property type="evidence" value="ECO:0007669"/>
    <property type="project" value="UniProtKB-KW"/>
</dbReference>
<reference evidence="7" key="1">
    <citation type="submission" date="2022-07" db="EMBL/GenBank/DDBJ databases">
        <title>Evaluation of T. orientalis genome assembly methods using nanopore sequencing and analysis of variation between genomes.</title>
        <authorList>
            <person name="Yam J."/>
            <person name="Micallef M.L."/>
            <person name="Liu M."/>
            <person name="Djordjevic S.P."/>
            <person name="Bogema D.R."/>
            <person name="Jenkins C."/>
        </authorList>
    </citation>
    <scope>NUCLEOTIDE SEQUENCE</scope>
    <source>
        <strain evidence="7">Fish Creek</strain>
    </source>
</reference>
<organism evidence="7 8">
    <name type="scientific">Theileria orientalis</name>
    <dbReference type="NCBI Taxonomy" id="68886"/>
    <lineage>
        <taxon>Eukaryota</taxon>
        <taxon>Sar</taxon>
        <taxon>Alveolata</taxon>
        <taxon>Apicomplexa</taxon>
        <taxon>Aconoidasida</taxon>
        <taxon>Piroplasmida</taxon>
        <taxon>Theileriidae</taxon>
        <taxon>Theileria</taxon>
    </lineage>
</organism>
<keyword evidence="3 4" id="KW-0342">GTP-binding</keyword>
<dbReference type="GO" id="GO:0003924">
    <property type="term" value="F:GTPase activity"/>
    <property type="evidence" value="ECO:0007669"/>
    <property type="project" value="InterPro"/>
</dbReference>
<keyword evidence="2 4" id="KW-0547">Nucleotide-binding</keyword>
<dbReference type="InterPro" id="IPR027417">
    <property type="entry name" value="P-loop_NTPase"/>
</dbReference>
<dbReference type="AlphaFoldDB" id="A0A976SKS8"/>
<comment type="similarity">
    <text evidence="1 6">Belongs to the small GTPase superfamily. Arf family.</text>
</comment>
<dbReference type="InterPro" id="IPR005225">
    <property type="entry name" value="Small_GTP-bd"/>
</dbReference>